<gene>
    <name evidence="1" type="ORF">KPL71_008499</name>
</gene>
<dbReference type="Proteomes" id="UP000829398">
    <property type="component" value="Chromosome 3"/>
</dbReference>
<accession>A0ACB8M753</accession>
<comment type="caution">
    <text evidence="1">The sequence shown here is derived from an EMBL/GenBank/DDBJ whole genome shotgun (WGS) entry which is preliminary data.</text>
</comment>
<keyword evidence="2" id="KW-1185">Reference proteome</keyword>
<reference evidence="2" key="1">
    <citation type="journal article" date="2023" name="Hortic. Res.">
        <title>A chromosome-level phased genome enabling allele-level studies in sweet orange: a case study on citrus Huanglongbing tolerance.</title>
        <authorList>
            <person name="Wu B."/>
            <person name="Yu Q."/>
            <person name="Deng Z."/>
            <person name="Duan Y."/>
            <person name="Luo F."/>
            <person name="Gmitter F. Jr."/>
        </authorList>
    </citation>
    <scope>NUCLEOTIDE SEQUENCE [LARGE SCALE GENOMIC DNA]</scope>
    <source>
        <strain evidence="2">cv. Valencia</strain>
    </source>
</reference>
<protein>
    <submittedName>
        <fullName evidence="1">Queuine tRNA-ribosyltransferase accessory subunit 2</fullName>
    </submittedName>
</protein>
<proteinExistence type="predicted"/>
<evidence type="ECO:0000313" key="2">
    <source>
        <dbReference type="Proteomes" id="UP000829398"/>
    </source>
</evidence>
<name>A0ACB8M753_CITSI</name>
<organism evidence="1 2">
    <name type="scientific">Citrus sinensis</name>
    <name type="common">Sweet orange</name>
    <name type="synonym">Citrus aurantium var. sinensis</name>
    <dbReference type="NCBI Taxonomy" id="2711"/>
    <lineage>
        <taxon>Eukaryota</taxon>
        <taxon>Viridiplantae</taxon>
        <taxon>Streptophyta</taxon>
        <taxon>Embryophyta</taxon>
        <taxon>Tracheophyta</taxon>
        <taxon>Spermatophyta</taxon>
        <taxon>Magnoliopsida</taxon>
        <taxon>eudicotyledons</taxon>
        <taxon>Gunneridae</taxon>
        <taxon>Pentapetalae</taxon>
        <taxon>rosids</taxon>
        <taxon>malvids</taxon>
        <taxon>Sapindales</taxon>
        <taxon>Rutaceae</taxon>
        <taxon>Aurantioideae</taxon>
        <taxon>Citrus</taxon>
    </lineage>
</organism>
<dbReference type="EMBL" id="CM039172">
    <property type="protein sequence ID" value="KAH9781494.1"/>
    <property type="molecule type" value="Genomic_DNA"/>
</dbReference>
<sequence length="458" mass="50375">MKFAVKALSSGKARAGVVHLGSCPSSIETPCLLLSTRKGLPIFISPDLLSSLPSPDSNLLQFSPLHLEGASSTLVSSGREVSKRCVNIGQEARWGDTTPNFDSSEGPSPKTISSIGGLHQMVGLHEYGFAAVARDSIQCLPECGSTNKTGASFETPCGRRLIKPVEYMEMITSMKPNLWATLADEVPAWANNKRNKTSVDRTVKWLDECIARSPLLLKLVGRGGQNRVRVNPIGFRVVRAGGAVFGSIVGGSNIEERKRCAQEVAVRNVSGYWIGGFGLGESMEERPSLLNAVTDNLPKDWPRMICGLGLPEEVLQGVAAGVDLFDSAYIYHLTIGGFALTFPLDRTEKIDYNYQLSDQGSDRTKINLRATVYRKDATPIVEDCCCYTCQNHTKAYINHLLNVHEMLAQILLEIHNTHHYLGFFRSIREAIKEGCFEQFQKKFVQSRREHLAADVVSV</sequence>
<evidence type="ECO:0000313" key="1">
    <source>
        <dbReference type="EMBL" id="KAH9781494.1"/>
    </source>
</evidence>